<dbReference type="GO" id="GO:0016020">
    <property type="term" value="C:membrane"/>
    <property type="evidence" value="ECO:0007669"/>
    <property type="project" value="UniProtKB-SubCell"/>
</dbReference>
<dbReference type="HOGENOM" id="CLU_012949_1_1_1"/>
<dbReference type="GO" id="GO:0008194">
    <property type="term" value="F:UDP-glycosyltransferase activity"/>
    <property type="evidence" value="ECO:0000318"/>
    <property type="project" value="GO_Central"/>
</dbReference>
<keyword evidence="6 11" id="KW-0732">Signal</keyword>
<keyword evidence="13" id="KW-1185">Reference proteome</keyword>
<evidence type="ECO:0000256" key="6">
    <source>
        <dbReference type="ARBA" id="ARBA00022729"/>
    </source>
</evidence>
<dbReference type="OrthoDB" id="5835829at2759"/>
<proteinExistence type="evidence at protein level"/>
<accession>G5EGK7</accession>
<dbReference type="Pfam" id="PF00201">
    <property type="entry name" value="UDPGT"/>
    <property type="match status" value="1"/>
</dbReference>
<dbReference type="AGR" id="WB:WBGene00013901"/>
<dbReference type="InParanoid" id="G5EGK7"/>
<evidence type="ECO:0000256" key="4">
    <source>
        <dbReference type="ARBA" id="ARBA00022679"/>
    </source>
</evidence>
<evidence type="ECO:0000313" key="14">
    <source>
        <dbReference type="WormBase" id="ZC443.6"/>
    </source>
</evidence>
<evidence type="ECO:0000256" key="2">
    <source>
        <dbReference type="ARBA" id="ARBA00009995"/>
    </source>
</evidence>
<name>G5EGK7_CAEEL</name>
<evidence type="ECO:0000256" key="1">
    <source>
        <dbReference type="ARBA" id="ARBA00004167"/>
    </source>
</evidence>
<evidence type="ECO:0000256" key="10">
    <source>
        <dbReference type="RuleBase" id="RU003718"/>
    </source>
</evidence>
<dbReference type="PeptideAtlas" id="G5EGK7"/>
<keyword evidence="4 10" id="KW-0808">Transferase</keyword>
<keyword evidence="15" id="KW-1267">Proteomics identification</keyword>
<evidence type="ECO:0000313" key="12">
    <source>
        <dbReference type="EMBL" id="CAA99951.1"/>
    </source>
</evidence>
<dbReference type="FunCoup" id="G5EGK7">
    <property type="interactions" value="12"/>
</dbReference>
<dbReference type="FunFam" id="3.40.50.2000:FF:000038">
    <property type="entry name" value="UDP-GlucuronosylTransferase"/>
    <property type="match status" value="1"/>
</dbReference>
<dbReference type="RefSeq" id="NP_506210.1">
    <property type="nucleotide sequence ID" value="NM_073809.7"/>
</dbReference>
<dbReference type="AlphaFoldDB" id="G5EGK7"/>
<keyword evidence="5 11" id="KW-0812">Transmembrane</keyword>
<evidence type="ECO:0000313" key="13">
    <source>
        <dbReference type="Proteomes" id="UP000001940"/>
    </source>
</evidence>
<organism evidence="12 13">
    <name type="scientific">Caenorhabditis elegans</name>
    <dbReference type="NCBI Taxonomy" id="6239"/>
    <lineage>
        <taxon>Eukaryota</taxon>
        <taxon>Metazoa</taxon>
        <taxon>Ecdysozoa</taxon>
        <taxon>Nematoda</taxon>
        <taxon>Chromadorea</taxon>
        <taxon>Rhabditida</taxon>
        <taxon>Rhabditina</taxon>
        <taxon>Rhabditomorpha</taxon>
        <taxon>Rhabditoidea</taxon>
        <taxon>Rhabditidae</taxon>
        <taxon>Peloderinae</taxon>
        <taxon>Caenorhabditis</taxon>
    </lineage>
</organism>
<dbReference type="KEGG" id="cel:CELE_ZC443.6"/>
<feature type="chain" id="PRO_5005132412" description="UDP-glucuronosyltransferase" evidence="11">
    <location>
        <begin position="18"/>
        <end position="534"/>
    </location>
</feature>
<comment type="catalytic activity">
    <reaction evidence="9 11">
        <text>glucuronate acceptor + UDP-alpha-D-glucuronate = acceptor beta-D-glucuronoside + UDP + H(+)</text>
        <dbReference type="Rhea" id="RHEA:21032"/>
        <dbReference type="ChEBI" id="CHEBI:15378"/>
        <dbReference type="ChEBI" id="CHEBI:58052"/>
        <dbReference type="ChEBI" id="CHEBI:58223"/>
        <dbReference type="ChEBI" id="CHEBI:132367"/>
        <dbReference type="ChEBI" id="CHEBI:132368"/>
        <dbReference type="EC" id="2.4.1.17"/>
    </reaction>
</comment>
<keyword evidence="7 11" id="KW-1133">Transmembrane helix</keyword>
<comment type="similarity">
    <text evidence="2 10">Belongs to the UDP-glycosyltransferase family.</text>
</comment>
<comment type="subcellular location">
    <subcellularLocation>
        <location evidence="1 11">Membrane</location>
        <topology evidence="1 11">Single-pass membrane protein</topology>
    </subcellularLocation>
</comment>
<dbReference type="GO" id="GO:0015020">
    <property type="term" value="F:glucuronosyltransferase activity"/>
    <property type="evidence" value="ECO:0007669"/>
    <property type="project" value="UniProtKB-EC"/>
</dbReference>
<dbReference type="PIR" id="T19951">
    <property type="entry name" value="T19951"/>
</dbReference>
<evidence type="ECO:0000256" key="7">
    <source>
        <dbReference type="ARBA" id="ARBA00022989"/>
    </source>
</evidence>
<evidence type="ECO:0000256" key="11">
    <source>
        <dbReference type="RuleBase" id="RU362059"/>
    </source>
</evidence>
<evidence type="ECO:0007829" key="15">
    <source>
        <dbReference type="PeptideAtlas" id="G5EGK7"/>
    </source>
</evidence>
<dbReference type="PaxDb" id="6239-ZC443.6"/>
<keyword evidence="8 11" id="KW-0472">Membrane</keyword>
<sequence length="534" mass="60393">MKFPIFLFLILVELCFSYKVLVFNPAFGASHANFLGKISDILIDAGNDVTMLIPIFVNGKKELVGSKKVKKIIRIDQDPRIAQIHKEGSTEEIMRKTIWKMDSAITSMFGFIGNFSKTAAYQTEYMFQQTELIEQLRKEKFDLAITESLFLGAFALFDEIGIRSVINADSTLYMGGMKGALGEPAAISYYPGLFSSIDDKMNFFGRVKNAVGYLFGLWFSVLKYDDEIVAFPKSYKGSRDWREHLSNVAFNFINSNQYIDYASPTLPKTVFVGGMQVNTKKSGKSTLSKEWNDVLSLRKTNVLVSFGSNAYSSDMPDEFKKSFLEVFASMPETTFIWKYEVANATLVDHLPNVKLTTWMPQNDILADDRLTLFITHGGLGSSVELAYQGKPAVVIPLMADQPRNAHMLTRHGGALQLDKTWLNNSEKLREAIQTVLNDVSYKHNAERLAKILEDQPHKPKDVVLKHCDFAVQFGPLDTLNSEGRLLNTFQYYSVDIVLAIFVILSVILFVVYLVIKLLFRFLGRLFSISKRKVD</sequence>
<dbReference type="InterPro" id="IPR050271">
    <property type="entry name" value="UDP-glycosyltransferase"/>
</dbReference>
<feature type="transmembrane region" description="Helical" evidence="11">
    <location>
        <begin position="496"/>
        <end position="522"/>
    </location>
</feature>
<evidence type="ECO:0000256" key="9">
    <source>
        <dbReference type="ARBA" id="ARBA00047475"/>
    </source>
</evidence>
<gene>
    <name evidence="12 14" type="primary">ugt-16</name>
    <name evidence="12" type="ORF">CELE_ZC443.6</name>
    <name evidence="14" type="ORF">ZC443.6</name>
</gene>
<protein>
    <recommendedName>
        <fullName evidence="11">UDP-glucuronosyltransferase</fullName>
        <ecNumber evidence="11">2.4.1.17</ecNumber>
    </recommendedName>
</protein>
<dbReference type="EMBL" id="BX284605">
    <property type="protein sequence ID" value="CAA99951.1"/>
    <property type="molecule type" value="Genomic_DNA"/>
</dbReference>
<reference evidence="12 13" key="1">
    <citation type="journal article" date="1998" name="Science">
        <title>Genome sequence of the nematode C. elegans: a platform for investigating biology.</title>
        <authorList>
            <consortium name="The C. elegans sequencing consortium"/>
            <person name="Sulson J.E."/>
            <person name="Waterston R."/>
        </authorList>
    </citation>
    <scope>NUCLEOTIDE SEQUENCE [LARGE SCALE GENOMIC DNA]</scope>
    <source>
        <strain evidence="12 13">Bristol N2</strain>
    </source>
</reference>
<dbReference type="EC" id="2.4.1.17" evidence="11"/>
<dbReference type="eggNOG" id="KOG1192">
    <property type="taxonomic scope" value="Eukaryota"/>
</dbReference>
<evidence type="ECO:0000256" key="5">
    <source>
        <dbReference type="ARBA" id="ARBA00022692"/>
    </source>
</evidence>
<dbReference type="Proteomes" id="UP000001940">
    <property type="component" value="Chromosome V"/>
</dbReference>
<dbReference type="InterPro" id="IPR035595">
    <property type="entry name" value="UDP_glycos_trans_CS"/>
</dbReference>
<dbReference type="CDD" id="cd03784">
    <property type="entry name" value="GT1_Gtf-like"/>
    <property type="match status" value="1"/>
</dbReference>
<evidence type="ECO:0000256" key="8">
    <source>
        <dbReference type="ARBA" id="ARBA00023136"/>
    </source>
</evidence>
<dbReference type="GeneID" id="191171"/>
<dbReference type="Bgee" id="WBGene00013901">
    <property type="expression patterns" value="Expressed in material anatomical entity and 3 other cell types or tissues"/>
</dbReference>
<dbReference type="CTD" id="191171"/>
<keyword evidence="3 10" id="KW-0328">Glycosyltransferase</keyword>
<dbReference type="STRING" id="6239.ZC443.6.1"/>
<dbReference type="SMR" id="G5EGK7"/>
<dbReference type="PROSITE" id="PS00375">
    <property type="entry name" value="UDPGT"/>
    <property type="match status" value="1"/>
</dbReference>
<dbReference type="OMA" id="RSQYIFV"/>
<dbReference type="InterPro" id="IPR002213">
    <property type="entry name" value="UDP_glucos_trans"/>
</dbReference>
<dbReference type="WormBase" id="ZC443.6">
    <property type="protein sequence ID" value="CE06590"/>
    <property type="gene ID" value="WBGene00013901"/>
    <property type="gene designation" value="ugt-16"/>
</dbReference>
<dbReference type="SUPFAM" id="SSF53756">
    <property type="entry name" value="UDP-Glycosyltransferase/glycogen phosphorylase"/>
    <property type="match status" value="1"/>
</dbReference>
<dbReference type="PANTHER" id="PTHR48043:SF73">
    <property type="entry name" value="UDP-GLUCURONOSYLTRANSFERASE"/>
    <property type="match status" value="1"/>
</dbReference>
<evidence type="ECO:0000256" key="3">
    <source>
        <dbReference type="ARBA" id="ARBA00022676"/>
    </source>
</evidence>
<dbReference type="PANTHER" id="PTHR48043">
    <property type="entry name" value="EG:EG0003.4 PROTEIN-RELATED"/>
    <property type="match status" value="1"/>
</dbReference>
<dbReference type="Gene3D" id="3.40.50.2000">
    <property type="entry name" value="Glycogen Phosphorylase B"/>
    <property type="match status" value="1"/>
</dbReference>
<feature type="signal peptide" evidence="11">
    <location>
        <begin position="1"/>
        <end position="17"/>
    </location>
</feature>
<dbReference type="PhylomeDB" id="G5EGK7"/>